<organism evidence="6 8">
    <name type="scientific">Chromobacterium sphagni</name>
    <dbReference type="NCBI Taxonomy" id="1903179"/>
    <lineage>
        <taxon>Bacteria</taxon>
        <taxon>Pseudomonadati</taxon>
        <taxon>Pseudomonadota</taxon>
        <taxon>Betaproteobacteria</taxon>
        <taxon>Neisseriales</taxon>
        <taxon>Chromobacteriaceae</taxon>
        <taxon>Chromobacterium</taxon>
    </lineage>
</organism>
<name>A0A1S1X119_9NEIS</name>
<evidence type="ECO:0000256" key="2">
    <source>
        <dbReference type="ARBA" id="ARBA00010740"/>
    </source>
</evidence>
<comment type="caution">
    <text evidence="6">The sequence shown here is derived from an EMBL/GenBank/DDBJ whole genome shotgun (WGS) entry which is preliminary data.</text>
</comment>
<comment type="similarity">
    <text evidence="2">Belongs to the DUF177 domain family.</text>
</comment>
<evidence type="ECO:0000256" key="4">
    <source>
        <dbReference type="ARBA" id="ARBA00022517"/>
    </source>
</evidence>
<keyword evidence="9" id="KW-1185">Reference proteome</keyword>
<dbReference type="EMBL" id="MKCS01000001">
    <property type="protein sequence ID" value="OHX13212.1"/>
    <property type="molecule type" value="Genomic_DNA"/>
</dbReference>
<comment type="function">
    <text evidence="1">Plays a role in synthesis, processing and/or stability of 23S rRNA.</text>
</comment>
<evidence type="ECO:0000256" key="3">
    <source>
        <dbReference type="ARBA" id="ARBA00015716"/>
    </source>
</evidence>
<dbReference type="STRING" id="1903179.BI347_06615"/>
<evidence type="ECO:0000313" key="6">
    <source>
        <dbReference type="EMBL" id="OHX13212.1"/>
    </source>
</evidence>
<protein>
    <recommendedName>
        <fullName evidence="3">Large ribosomal RNA subunit accumulation protein YceD</fullName>
    </recommendedName>
    <alternativeName>
        <fullName evidence="5">23S rRNA accumulation protein YceD</fullName>
    </alternativeName>
</protein>
<dbReference type="Proteomes" id="UP000180088">
    <property type="component" value="Unassembled WGS sequence"/>
</dbReference>
<dbReference type="Pfam" id="PF02620">
    <property type="entry name" value="YceD"/>
    <property type="match status" value="1"/>
</dbReference>
<evidence type="ECO:0000313" key="8">
    <source>
        <dbReference type="Proteomes" id="UP000180088"/>
    </source>
</evidence>
<dbReference type="InterPro" id="IPR039255">
    <property type="entry name" value="YceD_bac"/>
</dbReference>
<dbReference type="EMBL" id="MKCT01000001">
    <property type="protein sequence ID" value="OHX20992.1"/>
    <property type="molecule type" value="Genomic_DNA"/>
</dbReference>
<gene>
    <name evidence="7" type="ORF">BI344_00070</name>
    <name evidence="6" type="ORF">BI347_06615</name>
</gene>
<dbReference type="PANTHER" id="PTHR38099:SF1">
    <property type="entry name" value="LARGE RIBOSOMAL RNA SUBUNIT ACCUMULATION PROTEIN YCED"/>
    <property type="match status" value="1"/>
</dbReference>
<dbReference type="AlphaFoldDB" id="A0A1S1X119"/>
<dbReference type="InterPro" id="IPR003772">
    <property type="entry name" value="YceD"/>
</dbReference>
<dbReference type="Proteomes" id="UP000180280">
    <property type="component" value="Unassembled WGS sequence"/>
</dbReference>
<sequence length="167" mass="18397">MSKPILIDPLKFAREGRSQSGQVPVCELDERVHSDLSDTSGEVSYQLTGFRDELQRFALRIQLDAKLQVTCQRCLDGMPFSLATDSVITLFASQDKLDEACELDEELDAILAEPELNAIALIEDEIIMGLPHSPKHDECSRDTLSLAKADKPNPFAVLAALKGPKSE</sequence>
<dbReference type="PANTHER" id="PTHR38099">
    <property type="entry name" value="LARGE RIBOSOMAL RNA SUBUNIT ACCUMULATION PROTEIN YCED"/>
    <property type="match status" value="1"/>
</dbReference>
<dbReference type="OrthoDB" id="5297600at2"/>
<evidence type="ECO:0000313" key="7">
    <source>
        <dbReference type="EMBL" id="OHX20992.1"/>
    </source>
</evidence>
<keyword evidence="4" id="KW-0690">Ribosome biogenesis</keyword>
<evidence type="ECO:0000256" key="1">
    <source>
        <dbReference type="ARBA" id="ARBA00002868"/>
    </source>
</evidence>
<evidence type="ECO:0000256" key="5">
    <source>
        <dbReference type="ARBA" id="ARBA00031841"/>
    </source>
</evidence>
<dbReference type="GO" id="GO:0005829">
    <property type="term" value="C:cytosol"/>
    <property type="evidence" value="ECO:0007669"/>
    <property type="project" value="TreeGrafter"/>
</dbReference>
<dbReference type="GO" id="GO:0042254">
    <property type="term" value="P:ribosome biogenesis"/>
    <property type="evidence" value="ECO:0007669"/>
    <property type="project" value="UniProtKB-KW"/>
</dbReference>
<accession>A0A1S1X119</accession>
<evidence type="ECO:0000313" key="9">
    <source>
        <dbReference type="Proteomes" id="UP000180280"/>
    </source>
</evidence>
<dbReference type="RefSeq" id="WP_071110952.1">
    <property type="nucleotide sequence ID" value="NZ_MKCS01000001.1"/>
</dbReference>
<proteinExistence type="inferred from homology"/>
<reference evidence="8 9" key="1">
    <citation type="submission" date="2016-09" db="EMBL/GenBank/DDBJ databases">
        <title>Chromobacterium muskegensis sp. nov., an insecticidal bacterium isolated from Sphagnum bogs.</title>
        <authorList>
            <person name="Sparks M.E."/>
            <person name="Blackburn M.B."/>
            <person name="Gundersen-Rindal D.E."/>
            <person name="Mitchell A."/>
            <person name="Farrar R."/>
            <person name="Kuhar D."/>
        </authorList>
    </citation>
    <scope>NUCLEOTIDE SEQUENCE [LARGE SCALE GENOMIC DNA]</scope>
    <source>
        <strain evidence="7 9">14B-1</strain>
        <strain evidence="6 8">37-2</strain>
    </source>
</reference>